<dbReference type="Pfam" id="PF04717">
    <property type="entry name" value="Phage_base_V"/>
    <property type="match status" value="1"/>
</dbReference>
<dbReference type="KEGG" id="sxi:SXIM_21410"/>
<dbReference type="SUPFAM" id="SSF69255">
    <property type="entry name" value="gp5 N-terminal domain-like"/>
    <property type="match status" value="1"/>
</dbReference>
<gene>
    <name evidence="2" type="ORF">SXIM_21410</name>
</gene>
<accession>A0A0F7FUP5</accession>
<dbReference type="Pfam" id="PF05954">
    <property type="entry name" value="Phage_GPD"/>
    <property type="match status" value="1"/>
</dbReference>
<dbReference type="RefSeq" id="WP_030736444.1">
    <property type="nucleotide sequence ID" value="NZ_CP009922.3"/>
</dbReference>
<name>A0A0F7FUP5_9ACTN</name>
<dbReference type="InterPro" id="IPR006531">
    <property type="entry name" value="Gp5/Vgr_OB"/>
</dbReference>
<dbReference type="Gene3D" id="2.40.50.230">
    <property type="entry name" value="Gp5 N-terminal domain"/>
    <property type="match status" value="1"/>
</dbReference>
<dbReference type="HOGENOM" id="CLU_462110_0_0_11"/>
<dbReference type="EMBL" id="CP009922">
    <property type="protein sequence ID" value="AKG43525.1"/>
    <property type="molecule type" value="Genomic_DNA"/>
</dbReference>
<dbReference type="NCBIfam" id="NF033848">
    <property type="entry name" value="VgrG_rel"/>
    <property type="match status" value="1"/>
</dbReference>
<dbReference type="STRING" id="408015.SXIM_21410"/>
<dbReference type="AlphaFoldDB" id="A0A0F7FUP5"/>
<reference evidence="2" key="1">
    <citation type="submission" date="2019-08" db="EMBL/GenBank/DDBJ databases">
        <title>Complete genome sequence of a mangrove-derived Streptomyces xiamenensis.</title>
        <authorList>
            <person name="Xu J."/>
        </authorList>
    </citation>
    <scope>NUCLEOTIDE SEQUENCE</scope>
    <source>
        <strain evidence="2">318</strain>
    </source>
</reference>
<dbReference type="InterPro" id="IPR047702">
    <property type="entry name" value="VgrG-rel"/>
</dbReference>
<evidence type="ECO:0000313" key="3">
    <source>
        <dbReference type="Proteomes" id="UP000034034"/>
    </source>
</evidence>
<organism evidence="2 3">
    <name type="scientific">Streptomyces xiamenensis</name>
    <dbReference type="NCBI Taxonomy" id="408015"/>
    <lineage>
        <taxon>Bacteria</taxon>
        <taxon>Bacillati</taxon>
        <taxon>Actinomycetota</taxon>
        <taxon>Actinomycetes</taxon>
        <taxon>Kitasatosporales</taxon>
        <taxon>Streptomycetaceae</taxon>
        <taxon>Streptomyces</taxon>
    </lineage>
</organism>
<evidence type="ECO:0000259" key="1">
    <source>
        <dbReference type="Pfam" id="PF04717"/>
    </source>
</evidence>
<protein>
    <submittedName>
        <fullName evidence="2">Type IV secretion protein Rhs</fullName>
    </submittedName>
</protein>
<dbReference type="SUPFAM" id="SSF69279">
    <property type="entry name" value="Phage tail proteins"/>
    <property type="match status" value="1"/>
</dbReference>
<dbReference type="Proteomes" id="UP000034034">
    <property type="component" value="Chromosome"/>
</dbReference>
<keyword evidence="3" id="KW-1185">Reference proteome</keyword>
<proteinExistence type="predicted"/>
<dbReference type="InterPro" id="IPR037026">
    <property type="entry name" value="Vgr_OB-fold_dom_sf"/>
</dbReference>
<feature type="domain" description="Gp5/Type VI secretion system Vgr protein OB-fold" evidence="1">
    <location>
        <begin position="382"/>
        <end position="454"/>
    </location>
</feature>
<sequence>MAEAAFSSVLSVSIDGTELTKDLENDLIEGWVDQGVGVPAAFRLVFKDPSREILGELGVKFGTKVVITPVADGDGTTDPLFTGEVTGIEADFDGSGSSAIIRGYDSGFRLMRRSRVKAYRGQTASSIAKDLAADNGVQIGQIDATRGEYEFISQSGVTDWDFLARLADENNRVMSIDSRGKFHFVDPEPASGAPAPSGVDDPNPLVLQGGSDVLRLRTAVTAGDQVSRVEARGWNVASKKEVVEQVTNPSTKRFGIGSTPADAAGVFPSVTLVDAGLPYDEQPVVKRAAEALADDVASSFTELELSVHGNPELRPGLPVYLDGVGEPFEGRYTVTSVQHHFGEEPYRTLATVSGRQWRSLYGVASGGGGAQSAGVRLPSVVIALVTDVADPLEQGRVKLKFPWLDDTYISDWCRVTQWGGKGGGGIFPLDVNDEVLVAFDRGAFDHPYVVGGLYNGIDKPTRVKDVPLHDGLKNESARHTLSDRRGNRVDLLSQRPGKNGVRIASGDDRLTIHLDRSETKIIVNSDGAIEIKGDGAVSVEAGKNLTLKAGRKLSLSSGGAMDIKSTGALTIEGLGQVGVKSLGLLNLDAMGLVKVTAGGAVLIKSTLPSLFNKLPFPP</sequence>
<evidence type="ECO:0000313" key="2">
    <source>
        <dbReference type="EMBL" id="AKG43525.1"/>
    </source>
</evidence>
<dbReference type="PATRIC" id="fig|408015.6.peg.2173"/>